<comment type="caution">
    <text evidence="1">The sequence shown here is derived from an EMBL/GenBank/DDBJ whole genome shotgun (WGS) entry which is preliminary data.</text>
</comment>
<evidence type="ECO:0000313" key="2">
    <source>
        <dbReference type="Proteomes" id="UP001177021"/>
    </source>
</evidence>
<organism evidence="1 2">
    <name type="scientific">Trifolium pratense</name>
    <name type="common">Red clover</name>
    <dbReference type="NCBI Taxonomy" id="57577"/>
    <lineage>
        <taxon>Eukaryota</taxon>
        <taxon>Viridiplantae</taxon>
        <taxon>Streptophyta</taxon>
        <taxon>Embryophyta</taxon>
        <taxon>Tracheophyta</taxon>
        <taxon>Spermatophyta</taxon>
        <taxon>Magnoliopsida</taxon>
        <taxon>eudicotyledons</taxon>
        <taxon>Gunneridae</taxon>
        <taxon>Pentapetalae</taxon>
        <taxon>rosids</taxon>
        <taxon>fabids</taxon>
        <taxon>Fabales</taxon>
        <taxon>Fabaceae</taxon>
        <taxon>Papilionoideae</taxon>
        <taxon>50 kb inversion clade</taxon>
        <taxon>NPAAA clade</taxon>
        <taxon>Hologalegina</taxon>
        <taxon>IRL clade</taxon>
        <taxon>Trifolieae</taxon>
        <taxon>Trifolium</taxon>
    </lineage>
</organism>
<gene>
    <name evidence="1" type="ORF">MILVUS5_LOCUS11316</name>
</gene>
<dbReference type="EMBL" id="CASHSV030000024">
    <property type="protein sequence ID" value="CAJ2641727.1"/>
    <property type="molecule type" value="Genomic_DNA"/>
</dbReference>
<dbReference type="Proteomes" id="UP001177021">
    <property type="component" value="Unassembled WGS sequence"/>
</dbReference>
<keyword evidence="2" id="KW-1185">Reference proteome</keyword>
<protein>
    <submittedName>
        <fullName evidence="1">Uncharacterized protein</fullName>
    </submittedName>
</protein>
<proteinExistence type="predicted"/>
<evidence type="ECO:0000313" key="1">
    <source>
        <dbReference type="EMBL" id="CAJ2641727.1"/>
    </source>
</evidence>
<reference evidence="1" key="1">
    <citation type="submission" date="2023-10" db="EMBL/GenBank/DDBJ databases">
        <authorList>
            <person name="Rodriguez Cubillos JULIANA M."/>
            <person name="De Vega J."/>
        </authorList>
    </citation>
    <scope>NUCLEOTIDE SEQUENCE</scope>
</reference>
<name>A0ACB0JDK4_TRIPR</name>
<sequence>MLLKTCNRPAITASQQLLLYSHSNNTCHVFCSSLPHNSQVTGHCTWCFRSCILVGRHSRQIRQMIIRLFQIGLSFISSLPNFIKGTIVGKLFFLFLIVPKPILMKSYLSKRPKVEYPVLFSFRKLPSEHTLLWNVTSKRWCF</sequence>
<accession>A0ACB0JDK4</accession>